<organism evidence="1 2">
    <name type="scientific">Devosia rhodophyticola</name>
    <dbReference type="NCBI Taxonomy" id="3026423"/>
    <lineage>
        <taxon>Bacteria</taxon>
        <taxon>Pseudomonadati</taxon>
        <taxon>Pseudomonadota</taxon>
        <taxon>Alphaproteobacteria</taxon>
        <taxon>Hyphomicrobiales</taxon>
        <taxon>Devosiaceae</taxon>
        <taxon>Devosia</taxon>
    </lineage>
</organism>
<dbReference type="Proteomes" id="UP001222118">
    <property type="component" value="Chromosome"/>
</dbReference>
<proteinExistence type="predicted"/>
<dbReference type="EMBL" id="CP118247">
    <property type="protein sequence ID" value="WDR05526.1"/>
    <property type="molecule type" value="Genomic_DNA"/>
</dbReference>
<protein>
    <submittedName>
        <fullName evidence="1">Curlin repeat-containing protein</fullName>
    </submittedName>
</protein>
<dbReference type="RefSeq" id="WP_282211045.1">
    <property type="nucleotide sequence ID" value="NZ_CP118247.1"/>
</dbReference>
<gene>
    <name evidence="1" type="ORF">PSQ90_14795</name>
</gene>
<evidence type="ECO:0000313" key="2">
    <source>
        <dbReference type="Proteomes" id="UP001222118"/>
    </source>
</evidence>
<evidence type="ECO:0000313" key="1">
    <source>
        <dbReference type="EMBL" id="WDR05526.1"/>
    </source>
</evidence>
<sequence length="563" mass="57629">MTLLVAASDHPVLPQEAARSTNVESMADPGKNEHDGFTSVSRHFHLLKGTTILSRYFRAFCLAATALPILPSTLAYADDNFLNIVQDGNTHSGQVIQTGLGNRAGTDVLPVHQEGFYDDLTLTQSGDNNDIGRSNRGLVQNGTASVDGSPANSATILQQSNGNVIGELVQTTLGTHTRTGNILAVKQLTGGSNTIGSIEQLQGIGDAANSASFFQNGVGNWLANLTQKTTSGGDDNQVTLTVTGNYNGIDPGNQTGVGPLATLANSVGAHSSQIIQDGDGSGGAANIIDLTITGDYNQFGLTQLGTDNSVAEQITGSDNSFAVYQLGQHNQIVSGGVAGDSNDLGIRQVGYSNSASAVLNWTSSDNGVGIGQNGDANTADVSLKGDHGLVGVSQNGNGHYAHITTVGDSNVVLAIQDNPGFTNSVGNSMTVNINGDGNNGLNGLAAASFSGIALAAANLAPSIERSVLIAPDATLLVSSLRGTINLVPGLLVQLGDNNTMDIDVGAAMSSDNNLFAAEQKGNGNLITASINGSNNQFIVSQIGDDNMAAINQFGSGNIAVIRQ</sequence>
<reference evidence="1 2" key="1">
    <citation type="submission" date="2023-02" db="EMBL/GenBank/DDBJ databases">
        <title>Devosia chondri sp. nov., isolated from the phycosphere of marine algae.</title>
        <authorList>
            <person name="Kim J.M."/>
            <person name="Lee J.K."/>
            <person name="Choi B.J."/>
            <person name="Bayburt H."/>
            <person name="Jeon C.O."/>
        </authorList>
    </citation>
    <scope>NUCLEOTIDE SEQUENCE [LARGE SCALE GENOMIC DNA]</scope>
    <source>
        <strain evidence="1 2">G2-5</strain>
    </source>
</reference>
<keyword evidence="2" id="KW-1185">Reference proteome</keyword>
<name>A0ABY7YVZ4_9HYPH</name>
<accession>A0ABY7YVZ4</accession>